<comment type="similarity">
    <text evidence="1">Belongs to the class-I aminoacyl-tRNA synthetase family.</text>
</comment>
<feature type="domain" description="Arginyl-tRNA synthetase catalytic core" evidence="2">
    <location>
        <begin position="141"/>
        <end position="208"/>
    </location>
</feature>
<dbReference type="InterPro" id="IPR014729">
    <property type="entry name" value="Rossmann-like_a/b/a_fold"/>
</dbReference>
<evidence type="ECO:0000256" key="1">
    <source>
        <dbReference type="RuleBase" id="RU363038"/>
    </source>
</evidence>
<sequence>MIKLEHASHTYRINQEFNPNLDCTSGSDDIVGTVSAPHGAAETKLDGLTSDLSTEKLKSGGKDANTYNGFLEKQQRQLRLMVIMNGSNQALTKQGLVEESNGARVIFVEGINIPLTVVKSDGGFNYASTDLAALCSYPKASHVGFGLVLGEDGKRFRTRNTEVVRLVDLLDEAKSRSKAALTERGKGDERTEDEIESTAEAVGYGAVVTVLKFMNSDYSRGLGFGYFGFIVIAVVAGNSDSGETAISRTKSRSRTVF</sequence>
<evidence type="ECO:0000259" key="2">
    <source>
        <dbReference type="Pfam" id="PF00750"/>
    </source>
</evidence>
<keyword evidence="1" id="KW-0030">Aminoacyl-tRNA synthetase</keyword>
<dbReference type="Gene3D" id="3.40.50.620">
    <property type="entry name" value="HUPs"/>
    <property type="match status" value="2"/>
</dbReference>
<dbReference type="SUPFAM" id="SSF52374">
    <property type="entry name" value="Nucleotidylyl transferase"/>
    <property type="match status" value="1"/>
</dbReference>
<protein>
    <submittedName>
        <fullName evidence="3">Arginyl-tRNA synthetase, class Ic isoform 4</fullName>
    </submittedName>
</protein>
<dbReference type="InterPro" id="IPR001278">
    <property type="entry name" value="Arg-tRNA-ligase"/>
</dbReference>
<dbReference type="GO" id="GO:0005524">
    <property type="term" value="F:ATP binding"/>
    <property type="evidence" value="ECO:0007669"/>
    <property type="project" value="UniProtKB-KW"/>
</dbReference>
<dbReference type="Proteomes" id="UP000436088">
    <property type="component" value="Unassembled WGS sequence"/>
</dbReference>
<keyword evidence="1" id="KW-0067">ATP-binding</keyword>
<dbReference type="InterPro" id="IPR035684">
    <property type="entry name" value="ArgRS_core"/>
</dbReference>
<reference evidence="3" key="1">
    <citation type="submission" date="2019-09" db="EMBL/GenBank/DDBJ databases">
        <title>Draft genome information of white flower Hibiscus syriacus.</title>
        <authorList>
            <person name="Kim Y.-M."/>
        </authorList>
    </citation>
    <scope>NUCLEOTIDE SEQUENCE [LARGE SCALE GENOMIC DNA]</scope>
    <source>
        <strain evidence="3">YM2019G1</strain>
    </source>
</reference>
<feature type="domain" description="Arginyl-tRNA synthetase catalytic core" evidence="2">
    <location>
        <begin position="84"/>
        <end position="134"/>
    </location>
</feature>
<evidence type="ECO:0000313" key="4">
    <source>
        <dbReference type="Proteomes" id="UP000436088"/>
    </source>
</evidence>
<keyword evidence="4" id="KW-1185">Reference proteome</keyword>
<name>A0A6A2Z8M5_HIBSY</name>
<dbReference type="Pfam" id="PF00750">
    <property type="entry name" value="tRNA-synt_1d"/>
    <property type="match status" value="2"/>
</dbReference>
<proteinExistence type="inferred from homology"/>
<comment type="caution">
    <text evidence="3">The sequence shown here is derived from an EMBL/GenBank/DDBJ whole genome shotgun (WGS) entry which is preliminary data.</text>
</comment>
<organism evidence="3 4">
    <name type="scientific">Hibiscus syriacus</name>
    <name type="common">Rose of Sharon</name>
    <dbReference type="NCBI Taxonomy" id="106335"/>
    <lineage>
        <taxon>Eukaryota</taxon>
        <taxon>Viridiplantae</taxon>
        <taxon>Streptophyta</taxon>
        <taxon>Embryophyta</taxon>
        <taxon>Tracheophyta</taxon>
        <taxon>Spermatophyta</taxon>
        <taxon>Magnoliopsida</taxon>
        <taxon>eudicotyledons</taxon>
        <taxon>Gunneridae</taxon>
        <taxon>Pentapetalae</taxon>
        <taxon>rosids</taxon>
        <taxon>malvids</taxon>
        <taxon>Malvales</taxon>
        <taxon>Malvaceae</taxon>
        <taxon>Malvoideae</taxon>
        <taxon>Hibiscus</taxon>
    </lineage>
</organism>
<dbReference type="GO" id="GO:0004814">
    <property type="term" value="F:arginine-tRNA ligase activity"/>
    <property type="evidence" value="ECO:0007669"/>
    <property type="project" value="InterPro"/>
</dbReference>
<dbReference type="PANTHER" id="PTHR11956">
    <property type="entry name" value="ARGINYL-TRNA SYNTHETASE"/>
    <property type="match status" value="1"/>
</dbReference>
<evidence type="ECO:0000313" key="3">
    <source>
        <dbReference type="EMBL" id="KAE8688057.1"/>
    </source>
</evidence>
<dbReference type="AlphaFoldDB" id="A0A6A2Z8M5"/>
<keyword evidence="1" id="KW-0648">Protein biosynthesis</keyword>
<dbReference type="GO" id="GO:0006420">
    <property type="term" value="P:arginyl-tRNA aminoacylation"/>
    <property type="evidence" value="ECO:0007669"/>
    <property type="project" value="InterPro"/>
</dbReference>
<accession>A0A6A2Z8M5</accession>
<gene>
    <name evidence="3" type="ORF">F3Y22_tig00111002pilonHSYRG00044</name>
</gene>
<keyword evidence="1" id="KW-0436">Ligase</keyword>
<dbReference type="EMBL" id="VEPZ02001197">
    <property type="protein sequence ID" value="KAE8688057.1"/>
    <property type="molecule type" value="Genomic_DNA"/>
</dbReference>
<keyword evidence="1" id="KW-0547">Nucleotide-binding</keyword>
<dbReference type="PANTHER" id="PTHR11956:SF5">
    <property type="entry name" value="ARGININE--TRNA LIGASE, CYTOPLASMIC"/>
    <property type="match status" value="1"/>
</dbReference>